<dbReference type="PANTHER" id="PTHR47018">
    <property type="entry name" value="CXC DOMAIN-CONTAINING PROTEIN-RELATED"/>
    <property type="match status" value="1"/>
</dbReference>
<evidence type="ECO:0000313" key="1">
    <source>
        <dbReference type="EMBL" id="KAK3889055.1"/>
    </source>
</evidence>
<dbReference type="PANTHER" id="PTHR47018:SF1">
    <property type="entry name" value="TESMIN_TSO1-LIKE CXC DOMAIN-CONTAINING PROTEIN"/>
    <property type="match status" value="1"/>
</dbReference>
<name>A0AAE1GBY3_PETCI</name>
<keyword evidence="2" id="KW-1185">Reference proteome</keyword>
<gene>
    <name evidence="1" type="ORF">Pcinc_006931</name>
</gene>
<protein>
    <submittedName>
        <fullName evidence="1">Uncharacterized protein</fullName>
    </submittedName>
</protein>
<dbReference type="EMBL" id="JAWQEG010000506">
    <property type="protein sequence ID" value="KAK3889055.1"/>
    <property type="molecule type" value="Genomic_DNA"/>
</dbReference>
<dbReference type="AlphaFoldDB" id="A0AAE1GBY3"/>
<sequence length="146" mass="16618">MHFLTSFVGAVGSLMSNSGLEDIMKAAFGGVTKMLTGKNYPPNTRALRLVVEEALRDTLSSVSSYQELFDELSMKAEASRTTKQWVNNLILPVFLMMIFVRAERESDWALHLWAVKEMIPYFFASGHINYARYGLVYFRSMEKMNG</sequence>
<accession>A0AAE1GBY3</accession>
<evidence type="ECO:0000313" key="2">
    <source>
        <dbReference type="Proteomes" id="UP001286313"/>
    </source>
</evidence>
<dbReference type="Proteomes" id="UP001286313">
    <property type="component" value="Unassembled WGS sequence"/>
</dbReference>
<proteinExistence type="predicted"/>
<comment type="caution">
    <text evidence="1">The sequence shown here is derived from an EMBL/GenBank/DDBJ whole genome shotgun (WGS) entry which is preliminary data.</text>
</comment>
<organism evidence="1 2">
    <name type="scientific">Petrolisthes cinctipes</name>
    <name type="common">Flat porcelain crab</name>
    <dbReference type="NCBI Taxonomy" id="88211"/>
    <lineage>
        <taxon>Eukaryota</taxon>
        <taxon>Metazoa</taxon>
        <taxon>Ecdysozoa</taxon>
        <taxon>Arthropoda</taxon>
        <taxon>Crustacea</taxon>
        <taxon>Multicrustacea</taxon>
        <taxon>Malacostraca</taxon>
        <taxon>Eumalacostraca</taxon>
        <taxon>Eucarida</taxon>
        <taxon>Decapoda</taxon>
        <taxon>Pleocyemata</taxon>
        <taxon>Anomura</taxon>
        <taxon>Galatheoidea</taxon>
        <taxon>Porcellanidae</taxon>
        <taxon>Petrolisthes</taxon>
    </lineage>
</organism>
<reference evidence="1" key="1">
    <citation type="submission" date="2023-10" db="EMBL/GenBank/DDBJ databases">
        <title>Genome assemblies of two species of porcelain crab, Petrolisthes cinctipes and Petrolisthes manimaculis (Anomura: Porcellanidae).</title>
        <authorList>
            <person name="Angst P."/>
        </authorList>
    </citation>
    <scope>NUCLEOTIDE SEQUENCE</scope>
    <source>
        <strain evidence="1">PB745_01</strain>
        <tissue evidence="1">Gill</tissue>
    </source>
</reference>